<dbReference type="CDD" id="cd01516">
    <property type="entry name" value="FBPase_glpX"/>
    <property type="match status" value="1"/>
</dbReference>
<dbReference type="InterPro" id="IPR004464">
    <property type="entry name" value="FBPase_class-2/SBPase"/>
</dbReference>
<comment type="cofactor">
    <cofactor evidence="8">
        <name>Mn(2+)</name>
        <dbReference type="ChEBI" id="CHEBI:29035"/>
    </cofactor>
</comment>
<accession>A0A9Q9BTU9</accession>
<evidence type="ECO:0000256" key="1">
    <source>
        <dbReference type="ARBA" id="ARBA00001273"/>
    </source>
</evidence>
<dbReference type="Gene3D" id="3.40.190.90">
    <property type="match status" value="1"/>
</dbReference>
<dbReference type="EMBL" id="CP089286">
    <property type="protein sequence ID" value="UTO55990.1"/>
    <property type="molecule type" value="Genomic_DNA"/>
</dbReference>
<feature type="binding site" evidence="9">
    <location>
        <begin position="163"/>
        <end position="165"/>
    </location>
    <ligand>
        <name>substrate</name>
    </ligand>
</feature>
<dbReference type="Pfam" id="PF03320">
    <property type="entry name" value="FBPase_glpX"/>
    <property type="match status" value="1"/>
</dbReference>
<dbReference type="PIRSF" id="PIRSF004532">
    <property type="entry name" value="GlpX"/>
    <property type="match status" value="1"/>
</dbReference>
<proteinExistence type="inferred from homology"/>
<dbReference type="GO" id="GO:0030388">
    <property type="term" value="P:fructose 1,6-bisphosphate metabolic process"/>
    <property type="evidence" value="ECO:0007669"/>
    <property type="project" value="TreeGrafter"/>
</dbReference>
<feature type="binding site" evidence="9">
    <location>
        <begin position="86"/>
        <end position="88"/>
    </location>
    <ligand>
        <name>substrate</name>
    </ligand>
</feature>
<dbReference type="GO" id="GO:0006094">
    <property type="term" value="P:gluconeogenesis"/>
    <property type="evidence" value="ECO:0007669"/>
    <property type="project" value="InterPro"/>
</dbReference>
<comment type="similarity">
    <text evidence="2 7">Belongs to the FBPase class 2 family.</text>
</comment>
<gene>
    <name evidence="10" type="primary">glpX</name>
    <name evidence="11" type="ORF">LUA81_00710</name>
    <name evidence="10" type="ORF">LUA82_00710</name>
</gene>
<keyword evidence="5 8" id="KW-0464">Manganese</keyword>
<evidence type="ECO:0000256" key="7">
    <source>
        <dbReference type="PIRNR" id="PIRNR004532"/>
    </source>
</evidence>
<dbReference type="GO" id="GO:0006071">
    <property type="term" value="P:glycerol metabolic process"/>
    <property type="evidence" value="ECO:0007669"/>
    <property type="project" value="InterPro"/>
</dbReference>
<organism evidence="10 12">
    <name type="scientific">Neoehrlichia mikurensis</name>
    <dbReference type="NCBI Taxonomy" id="89586"/>
    <lineage>
        <taxon>Bacteria</taxon>
        <taxon>Pseudomonadati</taxon>
        <taxon>Pseudomonadota</taxon>
        <taxon>Alphaproteobacteria</taxon>
        <taxon>Rickettsiales</taxon>
        <taxon>Anaplasmataceae</taxon>
        <taxon>Candidatus Neoehrlichia</taxon>
    </lineage>
</organism>
<feature type="binding site" evidence="8">
    <location>
        <position position="32"/>
    </location>
    <ligand>
        <name>Mn(2+)</name>
        <dbReference type="ChEBI" id="CHEBI:29035"/>
        <label>1</label>
    </ligand>
</feature>
<sequence>MQDLCFKFLKVTEAAAIKAYNFVGMGDEIGADKAAVDSMRMELNLIDIDGTIVIGEGERDNAPMLYIGEKIGRGGYALDIAVDPLEGTTICSNYKDGAMSVIAIAESGGFLKAPDIYMEKIAVGPNSPEGVVSLNNDIKVNLGNLSDAKKCSISDLVVIVLNRERHLSLINSIRECGARVKLIDDGDISAVLSLVFGKYDLYVGIGGAPEGVLAAAALLSIGGYIEGKLMFNTDLLVDKAKHFGIRDINKVYTIKDMVKGKSAFIATGITDSNLVRGVEFCDSYVKTHSIIIKSGNIMYISNKHI</sequence>
<keyword evidence="3 8" id="KW-0479">Metal-binding</keyword>
<evidence type="ECO:0000313" key="12">
    <source>
        <dbReference type="Proteomes" id="UP001059822"/>
    </source>
</evidence>
<evidence type="ECO:0000256" key="8">
    <source>
        <dbReference type="PIRSR" id="PIRSR004532-1"/>
    </source>
</evidence>
<feature type="binding site" evidence="8">
    <location>
        <position position="83"/>
    </location>
    <ligand>
        <name>Mn(2+)</name>
        <dbReference type="ChEBI" id="CHEBI:29035"/>
        <label>2</label>
    </ligand>
</feature>
<dbReference type="NCBIfam" id="TIGR00330">
    <property type="entry name" value="glpX"/>
    <property type="match status" value="1"/>
</dbReference>
<feature type="binding site" evidence="9">
    <location>
        <position position="117"/>
    </location>
    <ligand>
        <name>substrate</name>
    </ligand>
</feature>
<dbReference type="Gene3D" id="3.30.540.10">
    <property type="entry name" value="Fructose-1,6-Bisphosphatase, subunit A, domain 1"/>
    <property type="match status" value="1"/>
</dbReference>
<evidence type="ECO:0000313" key="10">
    <source>
        <dbReference type="EMBL" id="UTO55990.1"/>
    </source>
</evidence>
<name>A0A9Q9BTU9_9RICK</name>
<evidence type="ECO:0000256" key="3">
    <source>
        <dbReference type="ARBA" id="ARBA00022723"/>
    </source>
</evidence>
<dbReference type="GO" id="GO:0005829">
    <property type="term" value="C:cytosol"/>
    <property type="evidence" value="ECO:0007669"/>
    <property type="project" value="TreeGrafter"/>
</dbReference>
<evidence type="ECO:0000256" key="9">
    <source>
        <dbReference type="PIRSR" id="PIRSR004532-2"/>
    </source>
</evidence>
<comment type="catalytic activity">
    <reaction evidence="1">
        <text>beta-D-fructose 1,6-bisphosphate + H2O = beta-D-fructose 6-phosphate + phosphate</text>
        <dbReference type="Rhea" id="RHEA:11064"/>
        <dbReference type="ChEBI" id="CHEBI:15377"/>
        <dbReference type="ChEBI" id="CHEBI:32966"/>
        <dbReference type="ChEBI" id="CHEBI:43474"/>
        <dbReference type="ChEBI" id="CHEBI:57634"/>
        <dbReference type="EC" id="3.1.3.11"/>
    </reaction>
</comment>
<feature type="binding site" evidence="9">
    <location>
        <position position="207"/>
    </location>
    <ligand>
        <name>substrate</name>
    </ligand>
</feature>
<feature type="binding site" evidence="8">
    <location>
        <position position="56"/>
    </location>
    <ligand>
        <name>Mn(2+)</name>
        <dbReference type="ChEBI" id="CHEBI:29035"/>
        <label>1</label>
    </ligand>
</feature>
<keyword evidence="4 10" id="KW-0378">Hydrolase</keyword>
<dbReference type="GO" id="GO:0042132">
    <property type="term" value="F:fructose 1,6-bisphosphate 1-phosphatase activity"/>
    <property type="evidence" value="ECO:0007669"/>
    <property type="project" value="UniProtKB-EC"/>
</dbReference>
<dbReference type="Proteomes" id="UP001059985">
    <property type="component" value="Chromosome"/>
</dbReference>
<dbReference type="PANTHER" id="PTHR30447:SF0">
    <property type="entry name" value="FRUCTOSE-1,6-BISPHOSPHATASE 1 CLASS 2-RELATED"/>
    <property type="match status" value="1"/>
</dbReference>
<keyword evidence="6 7" id="KW-0119">Carbohydrate metabolism</keyword>
<dbReference type="GO" id="GO:0046872">
    <property type="term" value="F:metal ion binding"/>
    <property type="evidence" value="ECO:0007669"/>
    <property type="project" value="UniProtKB-KW"/>
</dbReference>
<feature type="binding site" evidence="8">
    <location>
        <position position="210"/>
    </location>
    <ligand>
        <name>Mn(2+)</name>
        <dbReference type="ChEBI" id="CHEBI:29035"/>
        <label>2</label>
    </ligand>
</feature>
<evidence type="ECO:0000256" key="2">
    <source>
        <dbReference type="ARBA" id="ARBA00008989"/>
    </source>
</evidence>
<dbReference type="Proteomes" id="UP001059822">
    <property type="component" value="Chromosome"/>
</dbReference>
<evidence type="ECO:0000256" key="6">
    <source>
        <dbReference type="ARBA" id="ARBA00023277"/>
    </source>
</evidence>
<protein>
    <recommendedName>
        <fullName evidence="7">Fructose-1,6-bisphosphatase</fullName>
    </recommendedName>
</protein>
<feature type="binding site" evidence="9">
    <location>
        <begin position="185"/>
        <end position="187"/>
    </location>
    <ligand>
        <name>substrate</name>
    </ligand>
</feature>
<evidence type="ECO:0000313" key="13">
    <source>
        <dbReference type="Proteomes" id="UP001059985"/>
    </source>
</evidence>
<keyword evidence="13" id="KW-1185">Reference proteome</keyword>
<dbReference type="AlphaFoldDB" id="A0A9Q9BTU9"/>
<dbReference type="SUPFAM" id="SSF56655">
    <property type="entry name" value="Carbohydrate phosphatase"/>
    <property type="match status" value="1"/>
</dbReference>
<evidence type="ECO:0000256" key="4">
    <source>
        <dbReference type="ARBA" id="ARBA00022801"/>
    </source>
</evidence>
<dbReference type="PANTHER" id="PTHR30447">
    <property type="entry name" value="FRUCTOSE-1,6-BISPHOSPHATASE CLASS 2"/>
    <property type="match status" value="1"/>
</dbReference>
<evidence type="ECO:0000256" key="5">
    <source>
        <dbReference type="ARBA" id="ARBA00023211"/>
    </source>
</evidence>
<dbReference type="EMBL" id="CP089285">
    <property type="protein sequence ID" value="UTO56905.1"/>
    <property type="molecule type" value="Genomic_DNA"/>
</dbReference>
<reference evidence="10" key="1">
    <citation type="journal article" date="2022" name="Microorganisms">
        <title>Assembly and Comparison of Ca. Neoehrlichia mikurensis Genomes.</title>
        <authorList>
            <person name="Azagi T."/>
            <person name="Dirks R.P."/>
            <person name="Yebra-Pimentel E.S."/>
            <person name="Schaap P.J."/>
            <person name="Koehorst J.J."/>
            <person name="Esser H.J."/>
            <person name="Sprong H."/>
        </authorList>
    </citation>
    <scope>NUCLEOTIDE SEQUENCE</scope>
    <source>
        <strain evidence="11">18-2804</strain>
        <strain evidence="10">18-2837</strain>
    </source>
</reference>
<feature type="binding site" evidence="8">
    <location>
        <position position="86"/>
    </location>
    <ligand>
        <name>Mn(2+)</name>
        <dbReference type="ChEBI" id="CHEBI:29035"/>
        <label>2</label>
    </ligand>
</feature>
<dbReference type="RefSeq" id="WP_254815710.1">
    <property type="nucleotide sequence ID" value="NZ_CP089285.1"/>
</dbReference>
<evidence type="ECO:0000313" key="11">
    <source>
        <dbReference type="EMBL" id="UTO56905.1"/>
    </source>
</evidence>